<dbReference type="RefSeq" id="WP_207364325.1">
    <property type="nucleotide sequence ID" value="NZ_JAFMYV010000004.1"/>
</dbReference>
<accession>A0A939GCV6</accession>
<evidence type="ECO:0000313" key="1">
    <source>
        <dbReference type="EMBL" id="MBO0936762.1"/>
    </source>
</evidence>
<organism evidence="1 2">
    <name type="scientific">Fibrella rubiginis</name>
    <dbReference type="NCBI Taxonomy" id="2817060"/>
    <lineage>
        <taxon>Bacteria</taxon>
        <taxon>Pseudomonadati</taxon>
        <taxon>Bacteroidota</taxon>
        <taxon>Cytophagia</taxon>
        <taxon>Cytophagales</taxon>
        <taxon>Spirosomataceae</taxon>
        <taxon>Fibrella</taxon>
    </lineage>
</organism>
<name>A0A939GCV6_9BACT</name>
<dbReference type="AlphaFoldDB" id="A0A939GCV6"/>
<dbReference type="EMBL" id="JAFMYV010000004">
    <property type="protein sequence ID" value="MBO0936762.1"/>
    <property type="molecule type" value="Genomic_DNA"/>
</dbReference>
<keyword evidence="2" id="KW-1185">Reference proteome</keyword>
<comment type="caution">
    <text evidence="1">The sequence shown here is derived from an EMBL/GenBank/DDBJ whole genome shotgun (WGS) entry which is preliminary data.</text>
</comment>
<dbReference type="Proteomes" id="UP000664034">
    <property type="component" value="Unassembled WGS sequence"/>
</dbReference>
<protein>
    <submittedName>
        <fullName evidence="1">Uncharacterized protein</fullName>
    </submittedName>
</protein>
<gene>
    <name evidence="1" type="ORF">J2I47_09430</name>
</gene>
<sequence>MITPWIGSKKILVIPVIVTGSAQYLPPPADWLALIKRRIYYDPHPTSGVDRSLRGYIHAISCGKAQLVADVSEPIRIPVAADGSCRTGAAIQAHPHAHLYEFACVIFTDGPHNCGGMAAWGGLFTFSPPRPGNILHGRTRVKLSEQMGVWAMELLHAVTGFGDLYFTNPHPGRFDEMACACGTHPSAYTKMYMGWINASTIPFVETVLHKEYLLYAVGLLQPPPPQYVSALKIPIGTLGHYYIVECRLRVDQFEKQTEGCSAGIPSEGVIVNEVDPSGPSPLTLKTTVALTTGQNLTLPDIGASIEVKEAVNGGYRIAVQLSATVVCGTLKNQIAVLEAIIVRSQQQLETAAPAQKKAILNRINRDQEKIRMLNIEMTELGCSTD</sequence>
<reference evidence="1" key="1">
    <citation type="submission" date="2021-03" db="EMBL/GenBank/DDBJ databases">
        <title>Fibrella sp. HMF5335 genome sequencing and assembly.</title>
        <authorList>
            <person name="Kang H."/>
            <person name="Kim H."/>
            <person name="Bae S."/>
            <person name="Joh K."/>
        </authorList>
    </citation>
    <scope>NUCLEOTIDE SEQUENCE</scope>
    <source>
        <strain evidence="1">HMF5335</strain>
    </source>
</reference>
<proteinExistence type="predicted"/>
<evidence type="ECO:0000313" key="2">
    <source>
        <dbReference type="Proteomes" id="UP000664034"/>
    </source>
</evidence>